<evidence type="ECO:0000256" key="4">
    <source>
        <dbReference type="SAM" id="Coils"/>
    </source>
</evidence>
<dbReference type="Pfam" id="PF00386">
    <property type="entry name" value="C1q"/>
    <property type="match status" value="1"/>
</dbReference>
<dbReference type="Gene3D" id="2.60.40.10">
    <property type="entry name" value="Immunoglobulins"/>
    <property type="match status" value="1"/>
</dbReference>
<dbReference type="InterPro" id="IPR050822">
    <property type="entry name" value="Cerebellin_Synaptic_Org"/>
</dbReference>
<protein>
    <submittedName>
        <fullName evidence="8">Uncharacterized protein</fullName>
    </submittedName>
</protein>
<comment type="subcellular location">
    <subcellularLocation>
        <location evidence="1">Secreted</location>
    </subcellularLocation>
</comment>
<evidence type="ECO:0000256" key="2">
    <source>
        <dbReference type="ARBA" id="ARBA00022525"/>
    </source>
</evidence>
<evidence type="ECO:0000256" key="5">
    <source>
        <dbReference type="SAM" id="SignalP"/>
    </source>
</evidence>
<dbReference type="GO" id="GO:0005576">
    <property type="term" value="C:extracellular region"/>
    <property type="evidence" value="ECO:0007669"/>
    <property type="project" value="UniProtKB-SubCell"/>
</dbReference>
<feature type="chain" id="PRO_5042923149" evidence="5">
    <location>
        <begin position="20"/>
        <end position="435"/>
    </location>
</feature>
<dbReference type="CDD" id="cd00096">
    <property type="entry name" value="Ig"/>
    <property type="match status" value="1"/>
</dbReference>
<evidence type="ECO:0000313" key="9">
    <source>
        <dbReference type="Proteomes" id="UP001374579"/>
    </source>
</evidence>
<dbReference type="PANTHER" id="PTHR22923">
    <property type="entry name" value="CEREBELLIN-RELATED"/>
    <property type="match status" value="1"/>
</dbReference>
<accession>A0AAN9GK26</accession>
<feature type="signal peptide" evidence="5">
    <location>
        <begin position="1"/>
        <end position="19"/>
    </location>
</feature>
<dbReference type="SMART" id="SM00110">
    <property type="entry name" value="C1Q"/>
    <property type="match status" value="1"/>
</dbReference>
<reference evidence="8 9" key="1">
    <citation type="submission" date="2024-02" db="EMBL/GenBank/DDBJ databases">
        <title>Chromosome-scale genome assembly of the rough periwinkle Littorina saxatilis.</title>
        <authorList>
            <person name="De Jode A."/>
            <person name="Faria R."/>
            <person name="Formenti G."/>
            <person name="Sims Y."/>
            <person name="Smith T.P."/>
            <person name="Tracey A."/>
            <person name="Wood J.M.D."/>
            <person name="Zagrodzka Z.B."/>
            <person name="Johannesson K."/>
            <person name="Butlin R.K."/>
            <person name="Leder E.H."/>
        </authorList>
    </citation>
    <scope>NUCLEOTIDE SEQUENCE [LARGE SCALE GENOMIC DNA]</scope>
    <source>
        <strain evidence="8">Snail1</strain>
        <tissue evidence="8">Muscle</tissue>
    </source>
</reference>
<keyword evidence="4" id="KW-0175">Coiled coil</keyword>
<evidence type="ECO:0000256" key="3">
    <source>
        <dbReference type="ARBA" id="ARBA00022729"/>
    </source>
</evidence>
<dbReference type="PANTHER" id="PTHR22923:SF116">
    <property type="entry name" value="C1Q DOMAIN-CONTAINING PROTEIN"/>
    <property type="match status" value="1"/>
</dbReference>
<dbReference type="Proteomes" id="UP001374579">
    <property type="component" value="Unassembled WGS sequence"/>
</dbReference>
<name>A0AAN9GK26_9CAEN</name>
<keyword evidence="3 5" id="KW-0732">Signal</keyword>
<dbReference type="Gene3D" id="2.60.120.40">
    <property type="match status" value="1"/>
</dbReference>
<evidence type="ECO:0000259" key="6">
    <source>
        <dbReference type="PROSITE" id="PS50835"/>
    </source>
</evidence>
<sequence>MQAEMFWALLTTLLPLTTAFQWTESLTNNTVMTVCSAGDIHLPWNFTLSLDDRIEDIKWIYHAENGSEELIAVYVAGQFAPMPPFSGRVRWTGQGGIVVSKAAVAESGNYTIMVSIADNTHTLVAFSRTVSVKVTSPPTAENGELHARQLFDAIYDNTTGQWVVQLTCGVFTDRGHPAVHVVWTSPGGKTVDSSSENNGTYRLLLPNPPSGGNYTCSVLPPSPAIRCLPPGSPLREGATVTVNEVKASFTLLEARQRETEARQQNMLMQMESANTRLQAELDSVKRQNSLLQKTTASLEARLATATLRVSFHAMLASTFTGIGTLKPFTVITNDGGAFNGTSGIFTAPRNGTFFFLASAGTDRSDNVVWMSLQKDGQAVSVAFTRQSSVYQTMGSVHATLDLTAGQCIWVQSDEAQGYCSNHSTSFTGFLIRADD</sequence>
<dbReference type="PROSITE" id="PS50835">
    <property type="entry name" value="IG_LIKE"/>
    <property type="match status" value="1"/>
</dbReference>
<evidence type="ECO:0000259" key="7">
    <source>
        <dbReference type="PROSITE" id="PS50871"/>
    </source>
</evidence>
<evidence type="ECO:0000313" key="8">
    <source>
        <dbReference type="EMBL" id="KAK7109595.1"/>
    </source>
</evidence>
<dbReference type="InterPro" id="IPR013783">
    <property type="entry name" value="Ig-like_fold"/>
</dbReference>
<organism evidence="8 9">
    <name type="scientific">Littorina saxatilis</name>
    <dbReference type="NCBI Taxonomy" id="31220"/>
    <lineage>
        <taxon>Eukaryota</taxon>
        <taxon>Metazoa</taxon>
        <taxon>Spiralia</taxon>
        <taxon>Lophotrochozoa</taxon>
        <taxon>Mollusca</taxon>
        <taxon>Gastropoda</taxon>
        <taxon>Caenogastropoda</taxon>
        <taxon>Littorinimorpha</taxon>
        <taxon>Littorinoidea</taxon>
        <taxon>Littorinidae</taxon>
        <taxon>Littorina</taxon>
    </lineage>
</organism>
<dbReference type="InterPro" id="IPR007110">
    <property type="entry name" value="Ig-like_dom"/>
</dbReference>
<feature type="domain" description="C1q" evidence="7">
    <location>
        <begin position="304"/>
        <end position="435"/>
    </location>
</feature>
<dbReference type="SUPFAM" id="SSF49842">
    <property type="entry name" value="TNF-like"/>
    <property type="match status" value="1"/>
</dbReference>
<feature type="coiled-coil region" evidence="4">
    <location>
        <begin position="267"/>
        <end position="301"/>
    </location>
</feature>
<dbReference type="EMBL" id="JBAMIC010000003">
    <property type="protein sequence ID" value="KAK7109595.1"/>
    <property type="molecule type" value="Genomic_DNA"/>
</dbReference>
<dbReference type="PROSITE" id="PS50871">
    <property type="entry name" value="C1Q"/>
    <property type="match status" value="1"/>
</dbReference>
<keyword evidence="9" id="KW-1185">Reference proteome</keyword>
<dbReference type="AlphaFoldDB" id="A0AAN9GK26"/>
<comment type="caution">
    <text evidence="8">The sequence shown here is derived from an EMBL/GenBank/DDBJ whole genome shotgun (WGS) entry which is preliminary data.</text>
</comment>
<dbReference type="InterPro" id="IPR008983">
    <property type="entry name" value="Tumour_necrosis_fac-like_dom"/>
</dbReference>
<evidence type="ECO:0000256" key="1">
    <source>
        <dbReference type="ARBA" id="ARBA00004613"/>
    </source>
</evidence>
<dbReference type="InterPro" id="IPR001073">
    <property type="entry name" value="C1q_dom"/>
</dbReference>
<keyword evidence="2" id="KW-0964">Secreted</keyword>
<proteinExistence type="predicted"/>
<gene>
    <name evidence="8" type="ORF">V1264_013610</name>
</gene>
<feature type="domain" description="Ig-like" evidence="6">
    <location>
        <begin position="137"/>
        <end position="218"/>
    </location>
</feature>